<keyword evidence="3" id="KW-1185">Reference proteome</keyword>
<proteinExistence type="predicted"/>
<comment type="caution">
    <text evidence="2">The sequence shown here is derived from an EMBL/GenBank/DDBJ whole genome shotgun (WGS) entry which is preliminary data.</text>
</comment>
<dbReference type="Proteomes" id="UP001597063">
    <property type="component" value="Unassembled WGS sequence"/>
</dbReference>
<feature type="compositionally biased region" description="Basic and acidic residues" evidence="1">
    <location>
        <begin position="164"/>
        <end position="177"/>
    </location>
</feature>
<dbReference type="RefSeq" id="WP_242619019.1">
    <property type="nucleotide sequence ID" value="NZ_CAACUY010000015.1"/>
</dbReference>
<feature type="region of interest" description="Disordered" evidence="1">
    <location>
        <begin position="151"/>
        <end position="259"/>
    </location>
</feature>
<sequence length="259" mass="27338">MADAWLPGAGRMPAGRDGGALRGGAPRVVWFASESDPRTVSARSVAADLIKEDRPAHLVWHPGTGEVVQLLPATRAARLLGEQVGREGRTCLQIVVVGQARLPFTGTLLTGLDAIVRWLDTWGVARRWPAGPPLPPPQSYHSRRARKDWARGGHYGASQVPVIERPDPGGIDIRRITGPDTPVAPVPKPRLPIPEPAAAGRLVLRDPRGGDPVRTPQAEQSTPPPGRPGPAVTPVPDRSPPAGDPVPGRVTVGPSAMSS</sequence>
<organism evidence="2 3">
    <name type="scientific">Actinomadura fibrosa</name>
    <dbReference type="NCBI Taxonomy" id="111802"/>
    <lineage>
        <taxon>Bacteria</taxon>
        <taxon>Bacillati</taxon>
        <taxon>Actinomycetota</taxon>
        <taxon>Actinomycetes</taxon>
        <taxon>Streptosporangiales</taxon>
        <taxon>Thermomonosporaceae</taxon>
        <taxon>Actinomadura</taxon>
    </lineage>
</organism>
<gene>
    <name evidence="2" type="ORF">ACFQZM_25995</name>
</gene>
<name>A0ABW2XRC9_9ACTN</name>
<evidence type="ECO:0000313" key="2">
    <source>
        <dbReference type="EMBL" id="MFD0687973.1"/>
    </source>
</evidence>
<accession>A0ABW2XRC9</accession>
<dbReference type="EMBL" id="JBHTGP010000013">
    <property type="protein sequence ID" value="MFD0687973.1"/>
    <property type="molecule type" value="Genomic_DNA"/>
</dbReference>
<protein>
    <submittedName>
        <fullName evidence="2">Uncharacterized protein</fullName>
    </submittedName>
</protein>
<evidence type="ECO:0000256" key="1">
    <source>
        <dbReference type="SAM" id="MobiDB-lite"/>
    </source>
</evidence>
<feature type="compositionally biased region" description="Pro residues" evidence="1">
    <location>
        <begin position="222"/>
        <end position="244"/>
    </location>
</feature>
<feature type="compositionally biased region" description="Pro residues" evidence="1">
    <location>
        <begin position="182"/>
        <end position="195"/>
    </location>
</feature>
<reference evidence="3" key="1">
    <citation type="journal article" date="2019" name="Int. J. Syst. Evol. Microbiol.">
        <title>The Global Catalogue of Microorganisms (GCM) 10K type strain sequencing project: providing services to taxonomists for standard genome sequencing and annotation.</title>
        <authorList>
            <consortium name="The Broad Institute Genomics Platform"/>
            <consortium name="The Broad Institute Genome Sequencing Center for Infectious Disease"/>
            <person name="Wu L."/>
            <person name="Ma J."/>
        </authorList>
    </citation>
    <scope>NUCLEOTIDE SEQUENCE [LARGE SCALE GENOMIC DNA]</scope>
    <source>
        <strain evidence="3">JCM 9371</strain>
    </source>
</reference>
<evidence type="ECO:0000313" key="3">
    <source>
        <dbReference type="Proteomes" id="UP001597063"/>
    </source>
</evidence>